<reference evidence="2" key="3">
    <citation type="journal article" date="2010" name="Genome Res.">
        <title>Population genomic sequencing of Coccidioides fungi reveals recent hybridization and transposon control.</title>
        <authorList>
            <person name="Neafsey D.E."/>
            <person name="Barker B.M."/>
            <person name="Sharpton T.J."/>
            <person name="Stajich J.E."/>
            <person name="Park D.J."/>
            <person name="Whiston E."/>
            <person name="Hung C.-Y."/>
            <person name="McMahan C."/>
            <person name="White J."/>
            <person name="Sykes S."/>
            <person name="Heiman D."/>
            <person name="Young S."/>
            <person name="Zeng Q."/>
            <person name="Abouelleil A."/>
            <person name="Aftuck L."/>
            <person name="Bessette D."/>
            <person name="Brown A."/>
            <person name="FitzGerald M."/>
            <person name="Lui A."/>
            <person name="Macdonald J.P."/>
            <person name="Priest M."/>
            <person name="Orbach M.J."/>
            <person name="Galgiani J.N."/>
            <person name="Kirkland T.N."/>
            <person name="Cole G.T."/>
            <person name="Birren B.W."/>
            <person name="Henn M.R."/>
            <person name="Taylor J.W."/>
            <person name="Rounsley S.D."/>
        </authorList>
    </citation>
    <scope>NUCLEOTIDE SEQUENCE [LARGE SCALE GENOMIC DNA]</scope>
    <source>
        <strain evidence="2">RMSCC 3488</strain>
    </source>
</reference>
<name>A0A0J6FN39_COCPO</name>
<organism evidence="1 2">
    <name type="scientific">Coccidioides posadasii RMSCC 3488</name>
    <dbReference type="NCBI Taxonomy" id="454284"/>
    <lineage>
        <taxon>Eukaryota</taxon>
        <taxon>Fungi</taxon>
        <taxon>Dikarya</taxon>
        <taxon>Ascomycota</taxon>
        <taxon>Pezizomycotina</taxon>
        <taxon>Eurotiomycetes</taxon>
        <taxon>Eurotiomycetidae</taxon>
        <taxon>Onygenales</taxon>
        <taxon>Onygenaceae</taxon>
        <taxon>Coccidioides</taxon>
    </lineage>
</organism>
<accession>A0A0J6FN39</accession>
<protein>
    <submittedName>
        <fullName evidence="1">Uncharacterized protein</fullName>
    </submittedName>
</protein>
<dbReference type="AlphaFoldDB" id="A0A0J6FN39"/>
<gene>
    <name evidence="1" type="ORF">CPAG_08084</name>
</gene>
<evidence type="ECO:0000313" key="1">
    <source>
        <dbReference type="EMBL" id="KMM71783.1"/>
    </source>
</evidence>
<reference evidence="2" key="2">
    <citation type="journal article" date="2009" name="Genome Res.">
        <title>Comparative genomic analyses of the human fungal pathogens Coccidioides and their relatives.</title>
        <authorList>
            <person name="Sharpton T.J."/>
            <person name="Stajich J.E."/>
            <person name="Rounsley S.D."/>
            <person name="Gardner M.J."/>
            <person name="Wortman J.R."/>
            <person name="Jordar V.S."/>
            <person name="Maiti R."/>
            <person name="Kodira C.D."/>
            <person name="Neafsey D.E."/>
            <person name="Zeng Q."/>
            <person name="Hung C.-Y."/>
            <person name="McMahan C."/>
            <person name="Muszewska A."/>
            <person name="Grynberg M."/>
            <person name="Mandel M.A."/>
            <person name="Kellner E.M."/>
            <person name="Barker B.M."/>
            <person name="Galgiani J.N."/>
            <person name="Orbach M.J."/>
            <person name="Kirkland T.N."/>
            <person name="Cole G.T."/>
            <person name="Henn M.R."/>
            <person name="Birren B.W."/>
            <person name="Taylor J.W."/>
        </authorList>
    </citation>
    <scope>NUCLEOTIDE SEQUENCE [LARGE SCALE GENOMIC DNA]</scope>
    <source>
        <strain evidence="2">RMSCC 3488</strain>
    </source>
</reference>
<dbReference type="EMBL" id="DS268113">
    <property type="protein sequence ID" value="KMM71783.1"/>
    <property type="molecule type" value="Genomic_DNA"/>
</dbReference>
<proteinExistence type="predicted"/>
<reference evidence="1 2" key="1">
    <citation type="submission" date="2007-06" db="EMBL/GenBank/DDBJ databases">
        <title>The Genome Sequence of Coccidioides posadasii RMSCC_3488.</title>
        <authorList>
            <consortium name="Coccidioides Genome Resources Consortium"/>
            <consortium name="The Broad Institute Genome Sequencing Platform"/>
            <person name="Henn M.R."/>
            <person name="Sykes S."/>
            <person name="Young S."/>
            <person name="Jaffe D."/>
            <person name="Berlin A."/>
            <person name="Alvarez P."/>
            <person name="Butler J."/>
            <person name="Gnerre S."/>
            <person name="Grabherr M."/>
            <person name="Mauceli E."/>
            <person name="Brockman W."/>
            <person name="Kodira C."/>
            <person name="Alvarado L."/>
            <person name="Zeng Q."/>
            <person name="Crawford M."/>
            <person name="Antoine C."/>
            <person name="Devon K."/>
            <person name="Galgiani J."/>
            <person name="Orsborn K."/>
            <person name="Lewis M.L."/>
            <person name="Nusbaum C."/>
            <person name="Galagan J."/>
            <person name="Birren B."/>
        </authorList>
    </citation>
    <scope>NUCLEOTIDE SEQUENCE [LARGE SCALE GENOMIC DNA]</scope>
    <source>
        <strain evidence="1 2">RMSCC 3488</strain>
    </source>
</reference>
<dbReference type="VEuPathDB" id="FungiDB:CPAG_08084"/>
<dbReference type="Proteomes" id="UP000054567">
    <property type="component" value="Unassembled WGS sequence"/>
</dbReference>
<sequence>MWLRARVRAPAIMVEVAELTEAGEVVARRALRLRVSCSSTMRKGRYLLDAGLSPVVEDMATSPSVSAGSSWFVLDEAVVGVGYSHRASWEWLATTATLFA</sequence>
<evidence type="ECO:0000313" key="2">
    <source>
        <dbReference type="Proteomes" id="UP000054567"/>
    </source>
</evidence>